<protein>
    <submittedName>
        <fullName evidence="1">Uncharacterized protein</fullName>
    </submittedName>
</protein>
<accession>A0ABR2K5E8</accession>
<proteinExistence type="predicted"/>
<organism evidence="1 2">
    <name type="scientific">Tritrichomonas musculus</name>
    <dbReference type="NCBI Taxonomy" id="1915356"/>
    <lineage>
        <taxon>Eukaryota</taxon>
        <taxon>Metamonada</taxon>
        <taxon>Parabasalia</taxon>
        <taxon>Tritrichomonadida</taxon>
        <taxon>Tritrichomonadidae</taxon>
        <taxon>Tritrichomonas</taxon>
    </lineage>
</organism>
<dbReference type="Proteomes" id="UP001470230">
    <property type="component" value="Unassembled WGS sequence"/>
</dbReference>
<comment type="caution">
    <text evidence="1">The sequence shown here is derived from an EMBL/GenBank/DDBJ whole genome shotgun (WGS) entry which is preliminary data.</text>
</comment>
<name>A0ABR2K5E8_9EUKA</name>
<sequence>MKGKRLPSNYHLQYTGIPYVIIKPTKQYRISRPNSVAKINNQFESHLSLPSKESKSSLSIQRYTQNVKNRLPFLNKTSIDLNEEEIMTLNESLNKGPQTNLSLNSPSRLQQIRLSRFDIEQKNLALDIDTLEPYIVSTASESIPLDLERDGSLISINCEEDVSNQIHMRSSLTSAAPTSADLSEMSRAASMSSRHEPVSIKEVQNQVWLYCHSHEAQKEKKKINLHPFDATIENDNKKVILNAAPGRKRLINAIRNVADASQADKCKKVPEKKIDKPIENTFAAHSFSLFLQEKNIDAPFYLSPIEKLP</sequence>
<keyword evidence="2" id="KW-1185">Reference proteome</keyword>
<gene>
    <name evidence="1" type="ORF">M9Y10_041777</name>
</gene>
<evidence type="ECO:0000313" key="1">
    <source>
        <dbReference type="EMBL" id="KAK8886315.1"/>
    </source>
</evidence>
<dbReference type="EMBL" id="JAPFFF010000007">
    <property type="protein sequence ID" value="KAK8886315.1"/>
    <property type="molecule type" value="Genomic_DNA"/>
</dbReference>
<reference evidence="1 2" key="1">
    <citation type="submission" date="2024-04" db="EMBL/GenBank/DDBJ databases">
        <title>Tritrichomonas musculus Genome.</title>
        <authorList>
            <person name="Alves-Ferreira E."/>
            <person name="Grigg M."/>
            <person name="Lorenzi H."/>
            <person name="Galac M."/>
        </authorList>
    </citation>
    <scope>NUCLEOTIDE SEQUENCE [LARGE SCALE GENOMIC DNA]</scope>
    <source>
        <strain evidence="1 2">EAF2021</strain>
    </source>
</reference>
<evidence type="ECO:0000313" key="2">
    <source>
        <dbReference type="Proteomes" id="UP001470230"/>
    </source>
</evidence>